<feature type="domain" description="MOSC" evidence="1">
    <location>
        <begin position="87"/>
        <end position="150"/>
    </location>
</feature>
<gene>
    <name evidence="2" type="ORF">DCAR_0522233</name>
</gene>
<protein>
    <recommendedName>
        <fullName evidence="1">MOSC domain-containing protein</fullName>
    </recommendedName>
</protein>
<dbReference type="GO" id="GO:0030170">
    <property type="term" value="F:pyridoxal phosphate binding"/>
    <property type="evidence" value="ECO:0007669"/>
    <property type="project" value="InterPro"/>
</dbReference>
<dbReference type="GO" id="GO:0030151">
    <property type="term" value="F:molybdenum ion binding"/>
    <property type="evidence" value="ECO:0007669"/>
    <property type="project" value="InterPro"/>
</dbReference>
<evidence type="ECO:0000259" key="1">
    <source>
        <dbReference type="PROSITE" id="PS51340"/>
    </source>
</evidence>
<organism evidence="2 3">
    <name type="scientific">Daucus carota subsp. sativus</name>
    <name type="common">Carrot</name>
    <dbReference type="NCBI Taxonomy" id="79200"/>
    <lineage>
        <taxon>Eukaryota</taxon>
        <taxon>Viridiplantae</taxon>
        <taxon>Streptophyta</taxon>
        <taxon>Embryophyta</taxon>
        <taxon>Tracheophyta</taxon>
        <taxon>Spermatophyta</taxon>
        <taxon>Magnoliopsida</taxon>
        <taxon>eudicotyledons</taxon>
        <taxon>Gunneridae</taxon>
        <taxon>Pentapetalae</taxon>
        <taxon>asterids</taxon>
        <taxon>campanulids</taxon>
        <taxon>Apiales</taxon>
        <taxon>Apiaceae</taxon>
        <taxon>Apioideae</taxon>
        <taxon>Scandiceae</taxon>
        <taxon>Daucinae</taxon>
        <taxon>Daucus</taxon>
        <taxon>Daucus sect. Daucus</taxon>
    </lineage>
</organism>
<dbReference type="PANTHER" id="PTHR34553:SF4">
    <property type="entry name" value="G1_S-SPECIFIC CYCLIN-E PROTEIN"/>
    <property type="match status" value="1"/>
</dbReference>
<dbReference type="Proteomes" id="UP000077755">
    <property type="component" value="Chromosome 5"/>
</dbReference>
<dbReference type="InterPro" id="IPR005302">
    <property type="entry name" value="MoCF_Sase_C"/>
</dbReference>
<dbReference type="PANTHER" id="PTHR34553">
    <property type="entry name" value="OS05G0597400 PROTEIN"/>
    <property type="match status" value="1"/>
</dbReference>
<reference evidence="2" key="2">
    <citation type="submission" date="2022-03" db="EMBL/GenBank/DDBJ databases">
        <title>Draft title - Genomic analysis of global carrot germplasm unveils the trajectory of domestication and the origin of high carotenoid orange carrot.</title>
        <authorList>
            <person name="Iorizzo M."/>
            <person name="Ellison S."/>
            <person name="Senalik D."/>
            <person name="Macko-Podgorni A."/>
            <person name="Grzebelus D."/>
            <person name="Bostan H."/>
            <person name="Rolling W."/>
            <person name="Curaba J."/>
            <person name="Simon P."/>
        </authorList>
    </citation>
    <scope>NUCLEOTIDE SEQUENCE</scope>
    <source>
        <tissue evidence="2">Leaf</tissue>
    </source>
</reference>
<dbReference type="EMBL" id="CP093347">
    <property type="protein sequence ID" value="WOH02843.1"/>
    <property type="molecule type" value="Genomic_DNA"/>
</dbReference>
<dbReference type="GO" id="GO:0003824">
    <property type="term" value="F:catalytic activity"/>
    <property type="evidence" value="ECO:0007669"/>
    <property type="project" value="InterPro"/>
</dbReference>
<dbReference type="AlphaFoldDB" id="A0AAF1B336"/>
<sequence length="150" mass="17234">MDPQEICKVAVLNRTFRGASYADFVCSIFQLASTVDATVNAEVFLWRTLWNHFFLRVFRAVLSILNDFVAFFTACNQKEEIKFFAHTKSDSRPLPGYAPTTEYNLVFTDQYQFLMLSQGSLDELNSQLEEPLPINHFRPRSNFVSGLCIS</sequence>
<keyword evidence="3" id="KW-1185">Reference proteome</keyword>
<evidence type="ECO:0000313" key="3">
    <source>
        <dbReference type="Proteomes" id="UP000077755"/>
    </source>
</evidence>
<proteinExistence type="predicted"/>
<reference evidence="2" key="1">
    <citation type="journal article" date="2016" name="Nat. Genet.">
        <title>A high-quality carrot genome assembly provides new insights into carotenoid accumulation and asterid genome evolution.</title>
        <authorList>
            <person name="Iorizzo M."/>
            <person name="Ellison S."/>
            <person name="Senalik D."/>
            <person name="Zeng P."/>
            <person name="Satapoomin P."/>
            <person name="Huang J."/>
            <person name="Bowman M."/>
            <person name="Iovene M."/>
            <person name="Sanseverino W."/>
            <person name="Cavagnaro P."/>
            <person name="Yildiz M."/>
            <person name="Macko-Podgorni A."/>
            <person name="Moranska E."/>
            <person name="Grzebelus E."/>
            <person name="Grzebelus D."/>
            <person name="Ashrafi H."/>
            <person name="Zheng Z."/>
            <person name="Cheng S."/>
            <person name="Spooner D."/>
            <person name="Van Deynze A."/>
            <person name="Simon P."/>
        </authorList>
    </citation>
    <scope>NUCLEOTIDE SEQUENCE</scope>
    <source>
        <tissue evidence="2">Leaf</tissue>
    </source>
</reference>
<evidence type="ECO:0000313" key="2">
    <source>
        <dbReference type="EMBL" id="WOH02843.1"/>
    </source>
</evidence>
<dbReference type="PROSITE" id="PS51340">
    <property type="entry name" value="MOSC"/>
    <property type="match status" value="1"/>
</dbReference>
<name>A0AAF1B336_DAUCS</name>
<accession>A0AAF1B336</accession>